<dbReference type="AlphaFoldDB" id="A0A645H462"/>
<proteinExistence type="inferred from homology"/>
<dbReference type="GO" id="GO:0000270">
    <property type="term" value="P:peptidoglycan metabolic process"/>
    <property type="evidence" value="ECO:0007669"/>
    <property type="project" value="TreeGrafter"/>
</dbReference>
<comment type="caution">
    <text evidence="3">The sequence shown here is derived from an EMBL/GenBank/DDBJ whole genome shotgun (WGS) entry which is preliminary data.</text>
</comment>
<dbReference type="InterPro" id="IPR012338">
    <property type="entry name" value="Beta-lactam/transpept-like"/>
</dbReference>
<evidence type="ECO:0000256" key="2">
    <source>
        <dbReference type="ARBA" id="ARBA00022801"/>
    </source>
</evidence>
<dbReference type="Gene3D" id="3.40.710.10">
    <property type="entry name" value="DD-peptidase/beta-lactamase superfamily"/>
    <property type="match status" value="1"/>
</dbReference>
<dbReference type="GO" id="GO:0006508">
    <property type="term" value="P:proteolysis"/>
    <property type="evidence" value="ECO:0007669"/>
    <property type="project" value="InterPro"/>
</dbReference>
<dbReference type="EMBL" id="VSSQ01086510">
    <property type="protein sequence ID" value="MPN33815.1"/>
    <property type="molecule type" value="Genomic_DNA"/>
</dbReference>
<protein>
    <submittedName>
        <fullName evidence="3">D-alanyl-D-alanine carboxypeptidase DacB</fullName>
        <ecNumber evidence="3">3.4.16.4</ecNumber>
    </submittedName>
</protein>
<evidence type="ECO:0000256" key="1">
    <source>
        <dbReference type="ARBA" id="ARBA00006096"/>
    </source>
</evidence>
<evidence type="ECO:0000313" key="3">
    <source>
        <dbReference type="EMBL" id="MPN33815.1"/>
    </source>
</evidence>
<keyword evidence="3" id="KW-0645">Protease</keyword>
<dbReference type="PANTHER" id="PTHR30023:SF0">
    <property type="entry name" value="PENICILLIN-SENSITIVE CARBOXYPEPTIDASE A"/>
    <property type="match status" value="1"/>
</dbReference>
<gene>
    <name evidence="3" type="primary">dacB_12</name>
    <name evidence="3" type="ORF">SDC9_181307</name>
</gene>
<keyword evidence="3" id="KW-0121">Carboxypeptidase</keyword>
<dbReference type="PANTHER" id="PTHR30023">
    <property type="entry name" value="D-ALANYL-D-ALANINE CARBOXYPEPTIDASE"/>
    <property type="match status" value="1"/>
</dbReference>
<keyword evidence="2 3" id="KW-0378">Hydrolase</keyword>
<sequence>MPQGLQPAFQLESPALSEVVRDINKYSNNIMAQHVLLTLGMQRTGVASFDSARQSLAQWWAARWGNAEQPVVDNGAGLSRNASITASGLGQMLQNAWVSPVMPEFVSSMPIVGVDGTLRRSKSRFAGAAHLKTGSLRDVMAVAGYVHAANGRRQVLVAIVNHPNASAARPVLDSLIDWAARDQ</sequence>
<organism evidence="3">
    <name type="scientific">bioreactor metagenome</name>
    <dbReference type="NCBI Taxonomy" id="1076179"/>
    <lineage>
        <taxon>unclassified sequences</taxon>
        <taxon>metagenomes</taxon>
        <taxon>ecological metagenomes</taxon>
    </lineage>
</organism>
<dbReference type="EC" id="3.4.16.4" evidence="3"/>
<name>A0A645H462_9ZZZZ</name>
<dbReference type="Pfam" id="PF02113">
    <property type="entry name" value="Peptidase_S13"/>
    <property type="match status" value="1"/>
</dbReference>
<dbReference type="GO" id="GO:0009002">
    <property type="term" value="F:serine-type D-Ala-D-Ala carboxypeptidase activity"/>
    <property type="evidence" value="ECO:0007669"/>
    <property type="project" value="UniProtKB-EC"/>
</dbReference>
<reference evidence="3" key="1">
    <citation type="submission" date="2019-08" db="EMBL/GenBank/DDBJ databases">
        <authorList>
            <person name="Kucharzyk K."/>
            <person name="Murdoch R.W."/>
            <person name="Higgins S."/>
            <person name="Loffler F."/>
        </authorList>
    </citation>
    <scope>NUCLEOTIDE SEQUENCE</scope>
</reference>
<accession>A0A645H462</accession>
<dbReference type="PRINTS" id="PR00922">
    <property type="entry name" value="DADACBPTASE3"/>
</dbReference>
<comment type="similarity">
    <text evidence="1">Belongs to the peptidase S13 family.</text>
</comment>
<dbReference type="InterPro" id="IPR000667">
    <property type="entry name" value="Peptidase_S13"/>
</dbReference>
<dbReference type="SUPFAM" id="SSF56601">
    <property type="entry name" value="beta-lactamase/transpeptidase-like"/>
    <property type="match status" value="1"/>
</dbReference>